<sequence>MKNTNKIVAKYLELFEEKRTPDDGIISLLYENAINYDMFSVYIKDECGDDYLFDKYIDGEIKARKWDFQDNRFCIDSTLNPAFLKDDSFSGIYYYHAHELKFNSLNDLTFLKRLKFRRFADSENKKFSREKYLYRQTKQEITDVMTVLTSVVRLYREQKGEESFSEFLILSDIAGKLWIYHDDKSRLQKELRLCLDSLVDNGDLTRSKVGYRPTGKAINTLANFNKTEQRYKENVRDQRIMVWATGFAALGALGSMIAAFMTLFK</sequence>
<dbReference type="EMBL" id="AAKUEC010000031">
    <property type="protein sequence ID" value="ECV7498020.1"/>
    <property type="molecule type" value="Genomic_DNA"/>
</dbReference>
<proteinExistence type="predicted"/>
<keyword evidence="1" id="KW-0472">Membrane</keyword>
<keyword evidence="1" id="KW-0812">Transmembrane</keyword>
<organism evidence="2">
    <name type="scientific">Salmonella newport</name>
    <dbReference type="NCBI Taxonomy" id="108619"/>
    <lineage>
        <taxon>Bacteria</taxon>
        <taxon>Pseudomonadati</taxon>
        <taxon>Pseudomonadota</taxon>
        <taxon>Gammaproteobacteria</taxon>
        <taxon>Enterobacterales</taxon>
        <taxon>Enterobacteriaceae</taxon>
        <taxon>Salmonella</taxon>
    </lineage>
</organism>
<name>A0A5W8JUN0_SALNE</name>
<keyword evidence="1" id="KW-1133">Transmembrane helix</keyword>
<evidence type="ECO:0000256" key="1">
    <source>
        <dbReference type="SAM" id="Phobius"/>
    </source>
</evidence>
<feature type="transmembrane region" description="Helical" evidence="1">
    <location>
        <begin position="240"/>
        <end position="264"/>
    </location>
</feature>
<reference evidence="2" key="1">
    <citation type="submission" date="2018-07" db="EMBL/GenBank/DDBJ databases">
        <authorList>
            <person name="Ashton P.M."/>
            <person name="Dallman T."/>
            <person name="Nair S."/>
            <person name="De Pinna E."/>
            <person name="Peters T."/>
            <person name="Grant K."/>
        </authorList>
    </citation>
    <scope>NUCLEOTIDE SEQUENCE</scope>
    <source>
        <strain evidence="2">41958</strain>
    </source>
</reference>
<accession>A0A5W8JUN0</accession>
<dbReference type="AlphaFoldDB" id="A0A5W8JUN0"/>
<protein>
    <submittedName>
        <fullName evidence="2">Uncharacterized protein</fullName>
    </submittedName>
</protein>
<gene>
    <name evidence="2" type="ORF">ZV99_16600</name>
</gene>
<comment type="caution">
    <text evidence="2">The sequence shown here is derived from an EMBL/GenBank/DDBJ whole genome shotgun (WGS) entry which is preliminary data.</text>
</comment>
<evidence type="ECO:0000313" key="2">
    <source>
        <dbReference type="EMBL" id="ECV7498020.1"/>
    </source>
</evidence>